<feature type="domain" description="Cyclic nucleotide-binding" evidence="4">
    <location>
        <begin position="30"/>
        <end position="104"/>
    </location>
</feature>
<dbReference type="InterPro" id="IPR050397">
    <property type="entry name" value="Env_Response_Regulators"/>
</dbReference>
<dbReference type="Gene3D" id="2.60.120.10">
    <property type="entry name" value="Jelly Rolls"/>
    <property type="match status" value="1"/>
</dbReference>
<dbReference type="PROSITE" id="PS51063">
    <property type="entry name" value="HTH_CRP_2"/>
    <property type="match status" value="1"/>
</dbReference>
<dbReference type="PANTHER" id="PTHR24567:SF74">
    <property type="entry name" value="HTH-TYPE TRANSCRIPTIONAL REGULATOR ARCR"/>
    <property type="match status" value="1"/>
</dbReference>
<dbReference type="InterPro" id="IPR014710">
    <property type="entry name" value="RmlC-like_jellyroll"/>
</dbReference>
<gene>
    <name evidence="6" type="primary">glxR_1</name>
    <name evidence="6" type="ORF">LMG23992_01401</name>
</gene>
<protein>
    <submittedName>
        <fullName evidence="6">CRP-like cAMP-activated global transcriptional regulator</fullName>
    </submittedName>
</protein>
<dbReference type="Pfam" id="PF00027">
    <property type="entry name" value="cNMP_binding"/>
    <property type="match status" value="1"/>
</dbReference>
<dbReference type="InterPro" id="IPR018490">
    <property type="entry name" value="cNMP-bd_dom_sf"/>
</dbReference>
<dbReference type="CDD" id="cd00038">
    <property type="entry name" value="CAP_ED"/>
    <property type="match status" value="1"/>
</dbReference>
<dbReference type="PROSITE" id="PS50042">
    <property type="entry name" value="CNMP_BINDING_3"/>
    <property type="match status" value="1"/>
</dbReference>
<sequence length="235" mass="25908">MPEPDHDRPDTLARRVLAHCDWAAGWNAQRLLDQGTVRLYRAGDVLSRRGEHPGRIDLILDGAVEVSLTVRSGRRHVLDFLGRGELVNLISVLDGSGAIHDTRAHFDTHVLAIGGALMQRTIEAEPTFNRAIVGLLCKRSRHIYGGLSGTPFASVRQRCARTLLRLANIFGEPCAEGTAIALTLSQEVLAEMVGSARPNVNRELKQLEREGLIHLSYQRFVVTDAEGLRLAVIQE</sequence>
<dbReference type="InterPro" id="IPR036390">
    <property type="entry name" value="WH_DNA-bd_sf"/>
</dbReference>
<keyword evidence="2" id="KW-0238">DNA-binding</keyword>
<evidence type="ECO:0000256" key="3">
    <source>
        <dbReference type="ARBA" id="ARBA00023163"/>
    </source>
</evidence>
<evidence type="ECO:0000256" key="1">
    <source>
        <dbReference type="ARBA" id="ARBA00023015"/>
    </source>
</evidence>
<dbReference type="Pfam" id="PF13545">
    <property type="entry name" value="HTH_Crp_2"/>
    <property type="match status" value="1"/>
</dbReference>
<proteinExistence type="predicted"/>
<dbReference type="Proteomes" id="UP000727654">
    <property type="component" value="Unassembled WGS sequence"/>
</dbReference>
<evidence type="ECO:0000259" key="4">
    <source>
        <dbReference type="PROSITE" id="PS50042"/>
    </source>
</evidence>
<evidence type="ECO:0000259" key="5">
    <source>
        <dbReference type="PROSITE" id="PS51063"/>
    </source>
</evidence>
<dbReference type="SMART" id="SM00419">
    <property type="entry name" value="HTH_CRP"/>
    <property type="match status" value="1"/>
</dbReference>
<evidence type="ECO:0000256" key="2">
    <source>
        <dbReference type="ARBA" id="ARBA00023125"/>
    </source>
</evidence>
<feature type="domain" description="HTH crp-type" evidence="5">
    <location>
        <begin position="153"/>
        <end position="226"/>
    </location>
</feature>
<reference evidence="6 7" key="1">
    <citation type="submission" date="2021-08" db="EMBL/GenBank/DDBJ databases">
        <authorList>
            <person name="Peeters C."/>
        </authorList>
    </citation>
    <scope>NUCLEOTIDE SEQUENCE [LARGE SCALE GENOMIC DNA]</scope>
    <source>
        <strain evidence="6 7">LMG 23992</strain>
    </source>
</reference>
<evidence type="ECO:0000313" key="7">
    <source>
        <dbReference type="Proteomes" id="UP000727654"/>
    </source>
</evidence>
<comment type="caution">
    <text evidence="6">The sequence shown here is derived from an EMBL/GenBank/DDBJ whole genome shotgun (WGS) entry which is preliminary data.</text>
</comment>
<dbReference type="InterPro" id="IPR000595">
    <property type="entry name" value="cNMP-bd_dom"/>
</dbReference>
<dbReference type="SUPFAM" id="SSF51206">
    <property type="entry name" value="cAMP-binding domain-like"/>
    <property type="match status" value="1"/>
</dbReference>
<dbReference type="InterPro" id="IPR012318">
    <property type="entry name" value="HTH_CRP"/>
</dbReference>
<dbReference type="EMBL" id="CAJZAI010000002">
    <property type="protein sequence ID" value="CAG9169130.1"/>
    <property type="molecule type" value="Genomic_DNA"/>
</dbReference>
<dbReference type="RefSeq" id="WP_224079040.1">
    <property type="nucleotide sequence ID" value="NZ_CAJZAI010000002.1"/>
</dbReference>
<organism evidence="6 7">
    <name type="scientific">Cupriavidus laharis</name>
    <dbReference type="NCBI Taxonomy" id="151654"/>
    <lineage>
        <taxon>Bacteria</taxon>
        <taxon>Pseudomonadati</taxon>
        <taxon>Pseudomonadota</taxon>
        <taxon>Betaproteobacteria</taxon>
        <taxon>Burkholderiales</taxon>
        <taxon>Burkholderiaceae</taxon>
        <taxon>Cupriavidus</taxon>
    </lineage>
</organism>
<accession>A0ABM8WNY0</accession>
<name>A0ABM8WNY0_9BURK</name>
<dbReference type="SUPFAM" id="SSF46785">
    <property type="entry name" value="Winged helix' DNA-binding domain"/>
    <property type="match status" value="1"/>
</dbReference>
<keyword evidence="3" id="KW-0804">Transcription</keyword>
<dbReference type="PANTHER" id="PTHR24567">
    <property type="entry name" value="CRP FAMILY TRANSCRIPTIONAL REGULATORY PROTEIN"/>
    <property type="match status" value="1"/>
</dbReference>
<keyword evidence="7" id="KW-1185">Reference proteome</keyword>
<keyword evidence="1" id="KW-0805">Transcription regulation</keyword>
<evidence type="ECO:0000313" key="6">
    <source>
        <dbReference type="EMBL" id="CAG9169130.1"/>
    </source>
</evidence>